<evidence type="ECO:0000313" key="4">
    <source>
        <dbReference type="EMBL" id="QND71059.1"/>
    </source>
</evidence>
<accession>A0A164A9B3</accession>
<dbReference type="AlphaFoldDB" id="A0A164A9B3"/>
<sequence>MRFDRIRSALSVSLIASAALISAPSFAADNAYDGLWNVTIVTKTGSCEPTARYPLTVTEGRITAPGADVNGKVGREGTVRVSIGPAFANGQLSGNTGSGKWNGASGGVPCSGRWEASRQ</sequence>
<feature type="region of interest" description="Disordered" evidence="1">
    <location>
        <begin position="94"/>
        <end position="119"/>
    </location>
</feature>
<dbReference type="EMBL" id="LVYV01000003">
    <property type="protein sequence ID" value="KZD24445.1"/>
    <property type="molecule type" value="Genomic_DNA"/>
</dbReference>
<reference evidence="3 5" key="1">
    <citation type="submission" date="2016-03" db="EMBL/GenBank/DDBJ databases">
        <title>Microsymbionts genomes from the relict species Vavilovia formosa (Stev.) Fed.</title>
        <authorList>
            <person name="Kopat V."/>
            <person name="Chirak E."/>
            <person name="Kimeklis A."/>
            <person name="Andronov E."/>
        </authorList>
    </citation>
    <scope>NUCLEOTIDE SEQUENCE [LARGE SCALE GENOMIC DNA]</scope>
    <source>
        <strain evidence="3 5">Vaf07</strain>
    </source>
</reference>
<feature type="chain" id="PRO_5041598055" description="Heme utilization protein" evidence="2">
    <location>
        <begin position="28"/>
        <end position="119"/>
    </location>
</feature>
<dbReference type="STRING" id="943830.A4A58_21435"/>
<dbReference type="Proteomes" id="UP000076574">
    <property type="component" value="Unassembled WGS sequence"/>
</dbReference>
<reference evidence="6" key="2">
    <citation type="journal article" date="2020" name="Mol. Plant Microbe">
        <title>Rhizobial microsymbionts of the narrowly endemic Oxytropis species growing in Kamchatka are characterized by significant genetic diversity and possess a set of genes that are associated with T3SS and T6SS secretion systems and can affect the development of symbiosis.</title>
        <authorList>
            <person name="Safronova V."/>
            <person name="Guro P."/>
            <person name="Sazanova A."/>
            <person name="Kuznetsova I."/>
            <person name="Belimov A."/>
            <person name="Yakubov V."/>
            <person name="Chirak E."/>
            <person name="Afonin A."/>
            <person name="Gogolev Y."/>
            <person name="Andronov E."/>
            <person name="Tikhonovich I."/>
        </authorList>
    </citation>
    <scope>NUCLEOTIDE SEQUENCE [LARGE SCALE GENOMIC DNA]</scope>
    <source>
        <strain evidence="6">581</strain>
    </source>
</reference>
<keyword evidence="2" id="KW-0732">Signal</keyword>
<dbReference type="EMBL" id="CP050292">
    <property type="protein sequence ID" value="QND71059.1"/>
    <property type="molecule type" value="Genomic_DNA"/>
</dbReference>
<gene>
    <name evidence="3" type="ORF">A4A58_21435</name>
    <name evidence="4" type="ORF">HB776_07230</name>
</gene>
<feature type="signal peptide" evidence="2">
    <location>
        <begin position="1"/>
        <end position="27"/>
    </location>
</feature>
<reference evidence="4" key="3">
    <citation type="journal article" date="2020" name="Mol. Plant Microbe Interact.">
        <title>Complete genome sequences of four natural Pseudomonas isolates that catabolize a wide range of aromatic compounds relevant to lignin valorization.</title>
        <authorList>
            <person name="Hatmaker E.A."/>
            <person name="Presle G."/>
            <person name="Cannon O."/>
            <person name="Guss A.M."/>
            <person name="Elkins J.G."/>
        </authorList>
    </citation>
    <scope>NUCLEOTIDE SEQUENCE</scope>
    <source>
        <strain evidence="4">581</strain>
    </source>
</reference>
<evidence type="ECO:0000256" key="2">
    <source>
        <dbReference type="SAM" id="SignalP"/>
    </source>
</evidence>
<dbReference type="Proteomes" id="UP000515291">
    <property type="component" value="Chromosome"/>
</dbReference>
<evidence type="ECO:0000313" key="3">
    <source>
        <dbReference type="EMBL" id="KZD24445.1"/>
    </source>
</evidence>
<dbReference type="KEGG" id="trb:HB776_07230"/>
<keyword evidence="5" id="KW-1185">Reference proteome</keyword>
<protein>
    <recommendedName>
        <fullName evidence="7">Heme utilization protein</fullName>
    </recommendedName>
</protein>
<dbReference type="OrthoDB" id="7933613at2"/>
<evidence type="ECO:0000313" key="6">
    <source>
        <dbReference type="Proteomes" id="UP000515291"/>
    </source>
</evidence>
<evidence type="ECO:0000256" key="1">
    <source>
        <dbReference type="SAM" id="MobiDB-lite"/>
    </source>
</evidence>
<dbReference type="RefSeq" id="WP_068730757.1">
    <property type="nucleotide sequence ID" value="NZ_CP050292.1"/>
</dbReference>
<evidence type="ECO:0000313" key="5">
    <source>
        <dbReference type="Proteomes" id="UP000076574"/>
    </source>
</evidence>
<name>A0A164A9B3_9BRAD</name>
<proteinExistence type="predicted"/>
<evidence type="ECO:0008006" key="7">
    <source>
        <dbReference type="Google" id="ProtNLM"/>
    </source>
</evidence>
<organism evidence="3 5">
    <name type="scientific">Tardiphaga robiniae</name>
    <dbReference type="NCBI Taxonomy" id="943830"/>
    <lineage>
        <taxon>Bacteria</taxon>
        <taxon>Pseudomonadati</taxon>
        <taxon>Pseudomonadota</taxon>
        <taxon>Alphaproteobacteria</taxon>
        <taxon>Hyphomicrobiales</taxon>
        <taxon>Nitrobacteraceae</taxon>
        <taxon>Tardiphaga</taxon>
    </lineage>
</organism>